<dbReference type="Proteomes" id="UP000077266">
    <property type="component" value="Unassembled WGS sequence"/>
</dbReference>
<evidence type="ECO:0000313" key="4">
    <source>
        <dbReference type="Proteomes" id="UP000077266"/>
    </source>
</evidence>
<keyword evidence="4" id="KW-1185">Reference proteome</keyword>
<name>A0A166ASU5_EXIGL</name>
<protein>
    <submittedName>
        <fullName evidence="3">Uncharacterized protein</fullName>
    </submittedName>
</protein>
<feature type="signal peptide" evidence="2">
    <location>
        <begin position="1"/>
        <end position="18"/>
    </location>
</feature>
<evidence type="ECO:0000313" key="3">
    <source>
        <dbReference type="EMBL" id="KZV94839.1"/>
    </source>
</evidence>
<proteinExistence type="predicted"/>
<gene>
    <name evidence="3" type="ORF">EXIGLDRAFT_736257</name>
</gene>
<reference evidence="3 4" key="1">
    <citation type="journal article" date="2016" name="Mol. Biol. Evol.">
        <title>Comparative Genomics of Early-Diverging Mushroom-Forming Fungi Provides Insights into the Origins of Lignocellulose Decay Capabilities.</title>
        <authorList>
            <person name="Nagy L.G."/>
            <person name="Riley R."/>
            <person name="Tritt A."/>
            <person name="Adam C."/>
            <person name="Daum C."/>
            <person name="Floudas D."/>
            <person name="Sun H."/>
            <person name="Yadav J.S."/>
            <person name="Pangilinan J."/>
            <person name="Larsson K.H."/>
            <person name="Matsuura K."/>
            <person name="Barry K."/>
            <person name="Labutti K."/>
            <person name="Kuo R."/>
            <person name="Ohm R.A."/>
            <person name="Bhattacharya S.S."/>
            <person name="Shirouzu T."/>
            <person name="Yoshinaga Y."/>
            <person name="Martin F.M."/>
            <person name="Grigoriev I.V."/>
            <person name="Hibbett D.S."/>
        </authorList>
    </citation>
    <scope>NUCLEOTIDE SEQUENCE [LARGE SCALE GENOMIC DNA]</scope>
    <source>
        <strain evidence="3 4">HHB12029</strain>
    </source>
</reference>
<keyword evidence="2" id="KW-0732">Signal</keyword>
<sequence length="392" mass="40239">MLSRLIALVAVGAGLVTAASSGCPVFDADMNLYVLGGASDYVFGAQDAWSSASAKTLSAAGKRPPFNGSKAPRCYLSQFNNAIYVLGADSANPTGIYILNVATKTWSLQAVDAAGIDTTDQVEILDHDTNVFYALSKGGFWFVNFHDQKDAISSALAWTDMGTKPAFDTSGYKATMGIASNHVHMFGTPGSQPGEASIFVIHYAFPQAQLQLYPSVGGKSNFPVAHGQAPSLFRDGPEQTVIAFIPDDGSATYLVDTKANKTLPLAGPTDKSSSIFTASTSAVVQLTATGKIFFLPVDQADIAGTAANSGAAWKTLATLPGASTTTPTSGNTTSTTGTPRPGTSSSSSGSGSTDSTGDESQSGTGSDDGTGSAGRLTTSAVLAFFAFFVALF</sequence>
<organism evidence="3 4">
    <name type="scientific">Exidia glandulosa HHB12029</name>
    <dbReference type="NCBI Taxonomy" id="1314781"/>
    <lineage>
        <taxon>Eukaryota</taxon>
        <taxon>Fungi</taxon>
        <taxon>Dikarya</taxon>
        <taxon>Basidiomycota</taxon>
        <taxon>Agaricomycotina</taxon>
        <taxon>Agaricomycetes</taxon>
        <taxon>Auriculariales</taxon>
        <taxon>Exidiaceae</taxon>
        <taxon>Exidia</taxon>
    </lineage>
</organism>
<evidence type="ECO:0000256" key="2">
    <source>
        <dbReference type="SAM" id="SignalP"/>
    </source>
</evidence>
<dbReference type="EMBL" id="KV425966">
    <property type="protein sequence ID" value="KZV94839.1"/>
    <property type="molecule type" value="Genomic_DNA"/>
</dbReference>
<dbReference type="STRING" id="1314781.A0A166ASU5"/>
<dbReference type="OrthoDB" id="3356102at2759"/>
<dbReference type="PROSITE" id="PS51257">
    <property type="entry name" value="PROKAR_LIPOPROTEIN"/>
    <property type="match status" value="1"/>
</dbReference>
<dbReference type="AlphaFoldDB" id="A0A166ASU5"/>
<accession>A0A166ASU5</accession>
<feature type="region of interest" description="Disordered" evidence="1">
    <location>
        <begin position="320"/>
        <end position="372"/>
    </location>
</feature>
<feature type="chain" id="PRO_5007870813" evidence="2">
    <location>
        <begin position="19"/>
        <end position="392"/>
    </location>
</feature>
<evidence type="ECO:0000256" key="1">
    <source>
        <dbReference type="SAM" id="MobiDB-lite"/>
    </source>
</evidence>
<dbReference type="InParanoid" id="A0A166ASU5"/>
<feature type="compositionally biased region" description="Low complexity" evidence="1">
    <location>
        <begin position="320"/>
        <end position="365"/>
    </location>
</feature>